<accession>A0ABT8UE23</accession>
<name>A0ABT8UE23_9MYCO</name>
<gene>
    <name evidence="1" type="ORF">Q2100_09780</name>
</gene>
<protein>
    <submittedName>
        <fullName evidence="1">Uncharacterized protein</fullName>
    </submittedName>
</protein>
<proteinExistence type="predicted"/>
<dbReference type="EMBL" id="JAUMSQ010000051">
    <property type="protein sequence ID" value="MDO3636032.1"/>
    <property type="molecule type" value="Genomic_DNA"/>
</dbReference>
<dbReference type="RefSeq" id="WP_302913885.1">
    <property type="nucleotide sequence ID" value="NZ_JAUMSQ010000051.1"/>
</dbReference>
<comment type="caution">
    <text evidence="1">The sequence shown here is derived from an EMBL/GenBank/DDBJ whole genome shotgun (WGS) entry which is preliminary data.</text>
</comment>
<evidence type="ECO:0000313" key="1">
    <source>
        <dbReference type="EMBL" id="MDO3636032.1"/>
    </source>
</evidence>
<keyword evidence="2" id="KW-1185">Reference proteome</keyword>
<dbReference type="Proteomes" id="UP001168823">
    <property type="component" value="Unassembled WGS sequence"/>
</dbReference>
<evidence type="ECO:0000313" key="2">
    <source>
        <dbReference type="Proteomes" id="UP001168823"/>
    </source>
</evidence>
<organism evidence="1 2">
    <name type="scientific">Mycolicibacterium arseniciresistens</name>
    <dbReference type="NCBI Taxonomy" id="3062257"/>
    <lineage>
        <taxon>Bacteria</taxon>
        <taxon>Bacillati</taxon>
        <taxon>Actinomycetota</taxon>
        <taxon>Actinomycetes</taxon>
        <taxon>Mycobacteriales</taxon>
        <taxon>Mycobacteriaceae</taxon>
        <taxon>Mycolicibacterium</taxon>
    </lineage>
</organism>
<sequence length="170" mass="18526">MGRPTHAMVYTGGSAATMAAGAGPLQFLGPLRQLDGTDRWYLTFFALPEGKRFEEIRNQATEHYLQAAGSADAMMLDIRKAGGTQWGANWVRYVIGHPHTGEQPLDVAISLPKGDEMVRATEVFDAEEAAQLFMSYHRTGDIPPGYELRPVEGYTADGGIIDLRDVAARG</sequence>
<reference evidence="1" key="1">
    <citation type="submission" date="2023-07" db="EMBL/GenBank/DDBJ databases">
        <title>Mycolicibacterium sp. nov., a novel bacterial species.</title>
        <authorList>
            <person name="Cao Y."/>
        </authorList>
    </citation>
    <scope>NUCLEOTIDE SEQUENCE</scope>
    <source>
        <strain evidence="1">KC 300</strain>
    </source>
</reference>